<sequence>MERRGGTAVRPNVHFSKPTREQDLTELDAAARPELWGGLECSVVRVGNDCRNQFAETGHLNRPDDLDRIAALGIRTLRYPVSWETTAPDSPERCDWRFADERLARMRRLGLRPIAGLLHHGSGPRYTSMTDPDFPALLARHAGEVAARFPWIDLFTPVNEPLTTARFSGLYGHWYPHGRDMPTFLRCLVNECLATALAMRAIRRVNGAARLVQTEDLGKVFSTPQLQDQAEHENQRRWLSIDLLCGRVDRHHPWHATLLRSGIREAELALLSEGEGRPDILGINYYATSERYLDEALGRYPPCFHGGNGRQAYADVEALRIDLPDGETGARARLAEAWERYHLPLAVTEVHHGSTREEQLRWLAEVWDDAAALKRDGVDLRAVTAWSLLGALDWNSLLTRRHGHYEVGAFDIRGPRLRLTALGKALRQLSETGCITHPALDQKGWWRRDGRHYWPPAGRAPPVLRRTRSILIAGASGKLGAALARACAQRGLDITCPGRGELDVTDERQVAEAIRQHRPWAVINAAAPREAEDPRRQFRVTSLGAENLARACAAGGLPFVTFSSDRVFDGALERPYVEGDATAPACLIGRSKAEAERRVSRAHGDALIIRMSRLFGGDDDPALLLAGWARSRGTGTFFTATYLPDVVRAALDLLIDGETGTWHLPSHGALSRREMECLFPVAAQQARPAGRLVMLGSERARLMPSLAEALQRQKEVLAAAQPAPPCAVAAE</sequence>
<comment type="function">
    <text evidence="6">Catalyzes the reduction of dTDP-6-deoxy-L-lyxo-4-hexulose to yield dTDP-L-rhamnose.</text>
</comment>
<dbReference type="UniPathway" id="UPA00124"/>
<dbReference type="InterPro" id="IPR036291">
    <property type="entry name" value="NAD(P)-bd_dom_sf"/>
</dbReference>
<comment type="pathway">
    <text evidence="1 6">Carbohydrate biosynthesis; dTDP-L-rhamnose biosynthesis.</text>
</comment>
<feature type="domain" description="RmlD-like substrate binding" evidence="8">
    <location>
        <begin position="469"/>
        <end position="618"/>
    </location>
</feature>
<accession>A0A2W2B279</accession>
<evidence type="ECO:0000256" key="7">
    <source>
        <dbReference type="SAM" id="MobiDB-lite"/>
    </source>
</evidence>
<comment type="cofactor">
    <cofactor evidence="6">
        <name>Mg(2+)</name>
        <dbReference type="ChEBI" id="CHEBI:18420"/>
    </cofactor>
    <text evidence="6">Binds 1 Mg(2+) ion per monomer.</text>
</comment>
<keyword evidence="10" id="KW-1185">Reference proteome</keyword>
<dbReference type="Pfam" id="PF00232">
    <property type="entry name" value="Glyco_hydro_1"/>
    <property type="match status" value="1"/>
</dbReference>
<evidence type="ECO:0000259" key="8">
    <source>
        <dbReference type="Pfam" id="PF04321"/>
    </source>
</evidence>
<keyword evidence="6" id="KW-0521">NADP</keyword>
<dbReference type="GO" id="GO:0008831">
    <property type="term" value="F:dTDP-4-dehydrorhamnose reductase activity"/>
    <property type="evidence" value="ECO:0007669"/>
    <property type="project" value="UniProtKB-EC"/>
</dbReference>
<dbReference type="InterPro" id="IPR017853">
    <property type="entry name" value="GH"/>
</dbReference>
<dbReference type="AlphaFoldDB" id="A0A2W2B279"/>
<evidence type="ECO:0000256" key="1">
    <source>
        <dbReference type="ARBA" id="ARBA00004781"/>
    </source>
</evidence>
<organism evidence="9 10">
    <name type="scientific">Aestuariivirga litoralis</name>
    <dbReference type="NCBI Taxonomy" id="2650924"/>
    <lineage>
        <taxon>Bacteria</taxon>
        <taxon>Pseudomonadati</taxon>
        <taxon>Pseudomonadota</taxon>
        <taxon>Alphaproteobacteria</taxon>
        <taxon>Hyphomicrobiales</taxon>
        <taxon>Aestuariivirgaceae</taxon>
        <taxon>Aestuariivirga</taxon>
    </lineage>
</organism>
<protein>
    <recommendedName>
        <fullName evidence="4 6">dTDP-4-dehydrorhamnose reductase</fullName>
        <ecNumber evidence="3 6">1.1.1.133</ecNumber>
    </recommendedName>
</protein>
<reference evidence="10" key="1">
    <citation type="submission" date="2018-06" db="EMBL/GenBank/DDBJ databases">
        <title>Aestuariibacter litoralis strain KCTC 52945T.</title>
        <authorList>
            <person name="Li X."/>
            <person name="Salam N."/>
            <person name="Li J.-L."/>
            <person name="Chen Y.-M."/>
            <person name="Yang Z.-W."/>
            <person name="Zhang L.-Y."/>
            <person name="Han M.-X."/>
            <person name="Xiao M."/>
            <person name="Li W.-J."/>
        </authorList>
    </citation>
    <scope>NUCLEOTIDE SEQUENCE [LARGE SCALE GENOMIC DNA]</scope>
    <source>
        <strain evidence="10">KCTC 52945</strain>
    </source>
</reference>
<comment type="catalytic activity">
    <reaction evidence="5 6">
        <text>dTDP-beta-L-rhamnose + NADP(+) = dTDP-4-dehydro-beta-L-rhamnose + NADPH + H(+)</text>
        <dbReference type="Rhea" id="RHEA:21796"/>
        <dbReference type="ChEBI" id="CHEBI:15378"/>
        <dbReference type="ChEBI" id="CHEBI:57510"/>
        <dbReference type="ChEBI" id="CHEBI:57783"/>
        <dbReference type="ChEBI" id="CHEBI:58349"/>
        <dbReference type="ChEBI" id="CHEBI:62830"/>
        <dbReference type="EC" id="1.1.1.133"/>
    </reaction>
</comment>
<dbReference type="EMBL" id="QKVK01000001">
    <property type="protein sequence ID" value="PZF79010.1"/>
    <property type="molecule type" value="Genomic_DNA"/>
</dbReference>
<dbReference type="GO" id="GO:0019305">
    <property type="term" value="P:dTDP-rhamnose biosynthetic process"/>
    <property type="evidence" value="ECO:0007669"/>
    <property type="project" value="UniProtKB-UniPathway"/>
</dbReference>
<comment type="caution">
    <text evidence="9">The sequence shown here is derived from an EMBL/GenBank/DDBJ whole genome shotgun (WGS) entry which is preliminary data.</text>
</comment>
<evidence type="ECO:0000256" key="2">
    <source>
        <dbReference type="ARBA" id="ARBA00010944"/>
    </source>
</evidence>
<evidence type="ECO:0000256" key="3">
    <source>
        <dbReference type="ARBA" id="ARBA00012929"/>
    </source>
</evidence>
<dbReference type="Gene3D" id="3.20.20.80">
    <property type="entry name" value="Glycosidases"/>
    <property type="match status" value="1"/>
</dbReference>
<dbReference type="GO" id="GO:0048269">
    <property type="term" value="C:methionine adenosyltransferase complex"/>
    <property type="evidence" value="ECO:0007669"/>
    <property type="project" value="TreeGrafter"/>
</dbReference>
<dbReference type="EC" id="1.1.1.133" evidence="3 6"/>
<gene>
    <name evidence="9" type="ORF">DK847_02965</name>
</gene>
<dbReference type="SUPFAM" id="SSF51735">
    <property type="entry name" value="NAD(P)-binding Rossmann-fold domains"/>
    <property type="match status" value="1"/>
</dbReference>
<proteinExistence type="inferred from homology"/>
<dbReference type="Proteomes" id="UP000248795">
    <property type="component" value="Unassembled WGS sequence"/>
</dbReference>
<comment type="similarity">
    <text evidence="2 6">Belongs to the dTDP-4-dehydrorhamnose reductase family.</text>
</comment>
<keyword evidence="6" id="KW-0560">Oxidoreductase</keyword>
<name>A0A2W2B279_9HYPH</name>
<dbReference type="Pfam" id="PF04321">
    <property type="entry name" value="RmlD_sub_bind"/>
    <property type="match status" value="1"/>
</dbReference>
<evidence type="ECO:0000313" key="9">
    <source>
        <dbReference type="EMBL" id="PZF79010.1"/>
    </source>
</evidence>
<evidence type="ECO:0000313" key="10">
    <source>
        <dbReference type="Proteomes" id="UP000248795"/>
    </source>
</evidence>
<dbReference type="InterPro" id="IPR001360">
    <property type="entry name" value="Glyco_hydro_1"/>
</dbReference>
<dbReference type="PANTHER" id="PTHR10491:SF4">
    <property type="entry name" value="METHIONINE ADENOSYLTRANSFERASE 2 SUBUNIT BETA"/>
    <property type="match status" value="1"/>
</dbReference>
<dbReference type="PANTHER" id="PTHR10491">
    <property type="entry name" value="DTDP-4-DEHYDRORHAMNOSE REDUCTASE"/>
    <property type="match status" value="1"/>
</dbReference>
<dbReference type="GO" id="GO:0004553">
    <property type="term" value="F:hydrolase activity, hydrolyzing O-glycosyl compounds"/>
    <property type="evidence" value="ECO:0007669"/>
    <property type="project" value="InterPro"/>
</dbReference>
<dbReference type="InterPro" id="IPR029903">
    <property type="entry name" value="RmlD-like-bd"/>
</dbReference>
<evidence type="ECO:0000256" key="4">
    <source>
        <dbReference type="ARBA" id="ARBA00017099"/>
    </source>
</evidence>
<evidence type="ECO:0000256" key="5">
    <source>
        <dbReference type="ARBA" id="ARBA00048200"/>
    </source>
</evidence>
<dbReference type="GO" id="GO:0005975">
    <property type="term" value="P:carbohydrate metabolic process"/>
    <property type="evidence" value="ECO:0007669"/>
    <property type="project" value="InterPro"/>
</dbReference>
<dbReference type="InterPro" id="IPR005913">
    <property type="entry name" value="dTDP_dehydrorham_reduct"/>
</dbReference>
<dbReference type="SUPFAM" id="SSF51445">
    <property type="entry name" value="(Trans)glycosidases"/>
    <property type="match status" value="1"/>
</dbReference>
<feature type="region of interest" description="Disordered" evidence="7">
    <location>
        <begin position="1"/>
        <end position="21"/>
    </location>
</feature>
<dbReference type="GO" id="GO:0006556">
    <property type="term" value="P:S-adenosylmethionine biosynthetic process"/>
    <property type="evidence" value="ECO:0007669"/>
    <property type="project" value="TreeGrafter"/>
</dbReference>
<dbReference type="GO" id="GO:0048270">
    <property type="term" value="F:methionine adenosyltransferase regulator activity"/>
    <property type="evidence" value="ECO:0007669"/>
    <property type="project" value="TreeGrafter"/>
</dbReference>
<evidence type="ECO:0000256" key="6">
    <source>
        <dbReference type="RuleBase" id="RU364082"/>
    </source>
</evidence>
<dbReference type="Gene3D" id="3.40.50.720">
    <property type="entry name" value="NAD(P)-binding Rossmann-like Domain"/>
    <property type="match status" value="1"/>
</dbReference>